<keyword evidence="1" id="KW-0611">Plant defense</keyword>
<dbReference type="Pfam" id="PF00931">
    <property type="entry name" value="NB-ARC"/>
    <property type="match status" value="1"/>
</dbReference>
<organism evidence="3 4">
    <name type="scientific">Erythranthe guttata</name>
    <name type="common">Yellow monkey flower</name>
    <name type="synonym">Mimulus guttatus</name>
    <dbReference type="NCBI Taxonomy" id="4155"/>
    <lineage>
        <taxon>Eukaryota</taxon>
        <taxon>Viridiplantae</taxon>
        <taxon>Streptophyta</taxon>
        <taxon>Embryophyta</taxon>
        <taxon>Tracheophyta</taxon>
        <taxon>Spermatophyta</taxon>
        <taxon>Magnoliopsida</taxon>
        <taxon>eudicotyledons</taxon>
        <taxon>Gunneridae</taxon>
        <taxon>Pentapetalae</taxon>
        <taxon>asterids</taxon>
        <taxon>lamiids</taxon>
        <taxon>Lamiales</taxon>
        <taxon>Phrymaceae</taxon>
        <taxon>Erythranthe</taxon>
    </lineage>
</organism>
<dbReference type="InterPro" id="IPR027417">
    <property type="entry name" value="P-loop_NTPase"/>
</dbReference>
<dbReference type="Gene3D" id="3.40.50.300">
    <property type="entry name" value="P-loop containing nucleotide triphosphate hydrolases"/>
    <property type="match status" value="1"/>
</dbReference>
<feature type="domain" description="NB-ARC" evidence="2">
    <location>
        <begin position="65"/>
        <end position="135"/>
    </location>
</feature>
<dbReference type="STRING" id="4155.A0A022RSP7"/>
<dbReference type="GO" id="GO:0043531">
    <property type="term" value="F:ADP binding"/>
    <property type="evidence" value="ECO:0007669"/>
    <property type="project" value="InterPro"/>
</dbReference>
<dbReference type="AlphaFoldDB" id="A0A022RSP7"/>
<accession>A0A022RSP7</accession>
<dbReference type="InterPro" id="IPR002182">
    <property type="entry name" value="NB-ARC"/>
</dbReference>
<evidence type="ECO:0000313" key="3">
    <source>
        <dbReference type="EMBL" id="EYU43094.1"/>
    </source>
</evidence>
<dbReference type="GO" id="GO:0006952">
    <property type="term" value="P:defense response"/>
    <property type="evidence" value="ECO:0007669"/>
    <property type="project" value="UniProtKB-KW"/>
</dbReference>
<dbReference type="EMBL" id="KI630264">
    <property type="protein sequence ID" value="EYU43094.1"/>
    <property type="molecule type" value="Genomic_DNA"/>
</dbReference>
<evidence type="ECO:0000313" key="4">
    <source>
        <dbReference type="Proteomes" id="UP000030748"/>
    </source>
</evidence>
<gene>
    <name evidence="3" type="ORF">MIMGU_mgv11b019430mg</name>
</gene>
<dbReference type="Proteomes" id="UP000030748">
    <property type="component" value="Unassembled WGS sequence"/>
</dbReference>
<protein>
    <recommendedName>
        <fullName evidence="2">NB-ARC domain-containing protein</fullName>
    </recommendedName>
</protein>
<keyword evidence="4" id="KW-1185">Reference proteome</keyword>
<reference evidence="3 4" key="1">
    <citation type="journal article" date="2013" name="Proc. Natl. Acad. Sci. U.S.A.">
        <title>Fine-scale variation in meiotic recombination in Mimulus inferred from population shotgun sequencing.</title>
        <authorList>
            <person name="Hellsten U."/>
            <person name="Wright K.M."/>
            <person name="Jenkins J."/>
            <person name="Shu S."/>
            <person name="Yuan Y."/>
            <person name="Wessler S.R."/>
            <person name="Schmutz J."/>
            <person name="Willis J.H."/>
            <person name="Rokhsar D.S."/>
        </authorList>
    </citation>
    <scope>NUCLEOTIDE SEQUENCE [LARGE SCALE GENOMIC DNA]</scope>
    <source>
        <strain evidence="4">cv. DUN x IM62</strain>
    </source>
</reference>
<dbReference type="PANTHER" id="PTHR36766">
    <property type="entry name" value="PLANT BROAD-SPECTRUM MILDEW RESISTANCE PROTEIN RPW8"/>
    <property type="match status" value="1"/>
</dbReference>
<dbReference type="PANTHER" id="PTHR36766:SF42">
    <property type="entry name" value="NB-ARC DOMAIN DISEASE RESISTANCE PROTEIN"/>
    <property type="match status" value="1"/>
</dbReference>
<proteinExistence type="predicted"/>
<evidence type="ECO:0000259" key="2">
    <source>
        <dbReference type="Pfam" id="PF00931"/>
    </source>
</evidence>
<dbReference type="SUPFAM" id="SSF52540">
    <property type="entry name" value="P-loop containing nucleoside triphosphate hydrolases"/>
    <property type="match status" value="1"/>
</dbReference>
<sequence>MARFKNSMIRLKIGRRMDHITQKIGEVDAERKMFGFQEMAIERPIDADTSTILLSHLWRERRYENIVDILVKRFKDNQEISVLPIISVGGQGKTTLAQLVYNDQRVAENLDKRIWVCVSDNFDVKTLLKVMIKSTAESASN</sequence>
<name>A0A022RSP7_ERYGU</name>
<evidence type="ECO:0000256" key="1">
    <source>
        <dbReference type="ARBA" id="ARBA00022821"/>
    </source>
</evidence>